<evidence type="ECO:0000313" key="1">
    <source>
        <dbReference type="EMBL" id="MDM5147236.1"/>
    </source>
</evidence>
<evidence type="ECO:0000313" key="2">
    <source>
        <dbReference type="Proteomes" id="UP001168167"/>
    </source>
</evidence>
<name>A0ABT7QKJ4_9GAMM</name>
<protein>
    <submittedName>
        <fullName evidence="1">Cupin</fullName>
    </submittedName>
</protein>
<sequence>MSTKGNAIGTILIENTRTRVTEWRFPEQGYRTGIHIHEHDYCVIPMFTGTLEIQHPDGTIKRSELSKGVPYFRKKGVHHDVISVNDFDCCFIEVEYL</sequence>
<proteinExistence type="predicted"/>
<dbReference type="Gene3D" id="2.60.120.10">
    <property type="entry name" value="Jelly Rolls"/>
    <property type="match status" value="1"/>
</dbReference>
<reference evidence="1" key="2">
    <citation type="journal article" date="2023" name="Microbiome">
        <title>Synthase-selected sorting approach identifies a beta-lactone synthase in a nudibranch symbiotic bacterium.</title>
        <authorList>
            <person name="Dzunkova M."/>
            <person name="La Clair J.J."/>
            <person name="Tyml T."/>
            <person name="Doud D."/>
            <person name="Schulz F."/>
            <person name="Piquer-Esteban S."/>
            <person name="Porcel Sanchis D."/>
            <person name="Osborn A."/>
            <person name="Robinson D."/>
            <person name="Louie K.B."/>
            <person name="Bowen B.P."/>
            <person name="Bowers R.M."/>
            <person name="Lee J."/>
            <person name="Arnau V."/>
            <person name="Diaz-Villanueva W."/>
            <person name="Stepanauskas R."/>
            <person name="Gosliner T."/>
            <person name="Date S.V."/>
            <person name="Northen T.R."/>
            <person name="Cheng J.F."/>
            <person name="Burkart M.D."/>
            <person name="Woyke T."/>
        </authorList>
    </citation>
    <scope>NUCLEOTIDE SEQUENCE</scope>
    <source>
        <strain evidence="1">Df01</strain>
    </source>
</reference>
<dbReference type="SUPFAM" id="SSF51182">
    <property type="entry name" value="RmlC-like cupins"/>
    <property type="match status" value="1"/>
</dbReference>
<organism evidence="1 2">
    <name type="scientific">Candidatus Doriopsillibacter californiensis</name>
    <dbReference type="NCBI Taxonomy" id="2970740"/>
    <lineage>
        <taxon>Bacteria</taxon>
        <taxon>Pseudomonadati</taxon>
        <taxon>Pseudomonadota</taxon>
        <taxon>Gammaproteobacteria</taxon>
        <taxon>Candidatus Tethybacterales</taxon>
        <taxon>Candidatus Persebacteraceae</taxon>
        <taxon>Candidatus Doriopsillibacter</taxon>
    </lineage>
</organism>
<dbReference type="EMBL" id="JANQAO010000001">
    <property type="protein sequence ID" value="MDM5147236.1"/>
    <property type="molecule type" value="Genomic_DNA"/>
</dbReference>
<reference evidence="1" key="1">
    <citation type="submission" date="2022-08" db="EMBL/GenBank/DDBJ databases">
        <authorList>
            <person name="Dzunkova M."/>
            <person name="La Clair J."/>
            <person name="Tyml T."/>
            <person name="Doud D."/>
            <person name="Schulz F."/>
            <person name="Piquer S."/>
            <person name="Porcel Sanchis D."/>
            <person name="Osborn A."/>
            <person name="Robinson D."/>
            <person name="Louie K.B."/>
            <person name="Bowen B.P."/>
            <person name="Bowers R."/>
            <person name="Lee J."/>
            <person name="Arnau Llombart V."/>
            <person name="Diaz Villanueva W."/>
            <person name="Gosliner T."/>
            <person name="Northen T."/>
            <person name="Cheng J.-F."/>
            <person name="Burkart M.D."/>
            <person name="Woyke T."/>
        </authorList>
    </citation>
    <scope>NUCLEOTIDE SEQUENCE</scope>
    <source>
        <strain evidence="1">Df01</strain>
    </source>
</reference>
<keyword evidence="2" id="KW-1185">Reference proteome</keyword>
<dbReference type="InterPro" id="IPR011051">
    <property type="entry name" value="RmlC_Cupin_sf"/>
</dbReference>
<gene>
    <name evidence="1" type="ORF">NQX30_02455</name>
</gene>
<accession>A0ABT7QKJ4</accession>
<dbReference type="Proteomes" id="UP001168167">
    <property type="component" value="Unassembled WGS sequence"/>
</dbReference>
<comment type="caution">
    <text evidence="1">The sequence shown here is derived from an EMBL/GenBank/DDBJ whole genome shotgun (WGS) entry which is preliminary data.</text>
</comment>
<dbReference type="InterPro" id="IPR014710">
    <property type="entry name" value="RmlC-like_jellyroll"/>
</dbReference>